<evidence type="ECO:0000313" key="4">
    <source>
        <dbReference type="EMBL" id="KAK0501940.1"/>
    </source>
</evidence>
<dbReference type="AlphaFoldDB" id="A0AA39QFH5"/>
<evidence type="ECO:0000256" key="2">
    <source>
        <dbReference type="SAM" id="MobiDB-lite"/>
    </source>
</evidence>
<accession>A0AA39QFH5</accession>
<gene>
    <name evidence="4" type="ORF">EDD18DRAFT_1346506</name>
</gene>
<dbReference type="PROSITE" id="PS50157">
    <property type="entry name" value="ZINC_FINGER_C2H2_2"/>
    <property type="match status" value="1"/>
</dbReference>
<keyword evidence="1" id="KW-0862">Zinc</keyword>
<keyword evidence="1" id="KW-0863">Zinc-finger</keyword>
<name>A0AA39QFH5_9AGAR</name>
<evidence type="ECO:0000259" key="3">
    <source>
        <dbReference type="PROSITE" id="PS50157"/>
    </source>
</evidence>
<protein>
    <recommendedName>
        <fullName evidence="3">C2H2-type domain-containing protein</fullName>
    </recommendedName>
</protein>
<reference evidence="4" key="1">
    <citation type="submission" date="2023-06" db="EMBL/GenBank/DDBJ databases">
        <authorList>
            <consortium name="Lawrence Berkeley National Laboratory"/>
            <person name="Ahrendt S."/>
            <person name="Sahu N."/>
            <person name="Indic B."/>
            <person name="Wong-Bajracharya J."/>
            <person name="Merenyi Z."/>
            <person name="Ke H.-M."/>
            <person name="Monk M."/>
            <person name="Kocsube S."/>
            <person name="Drula E."/>
            <person name="Lipzen A."/>
            <person name="Balint B."/>
            <person name="Henrissat B."/>
            <person name="Andreopoulos B."/>
            <person name="Martin F.M."/>
            <person name="Harder C.B."/>
            <person name="Rigling D."/>
            <person name="Ford K.L."/>
            <person name="Foster G.D."/>
            <person name="Pangilinan J."/>
            <person name="Papanicolaou A."/>
            <person name="Barry K."/>
            <person name="LaButti K."/>
            <person name="Viragh M."/>
            <person name="Koriabine M."/>
            <person name="Yan M."/>
            <person name="Riley R."/>
            <person name="Champramary S."/>
            <person name="Plett K.L."/>
            <person name="Tsai I.J."/>
            <person name="Slot J."/>
            <person name="Sipos G."/>
            <person name="Plett J."/>
            <person name="Nagy L.G."/>
            <person name="Grigoriev I.V."/>
        </authorList>
    </citation>
    <scope>NUCLEOTIDE SEQUENCE</scope>
    <source>
        <strain evidence="4">HWK02</strain>
    </source>
</reference>
<evidence type="ECO:0000313" key="5">
    <source>
        <dbReference type="Proteomes" id="UP001175228"/>
    </source>
</evidence>
<feature type="domain" description="C2H2-type" evidence="3">
    <location>
        <begin position="58"/>
        <end position="82"/>
    </location>
</feature>
<feature type="region of interest" description="Disordered" evidence="2">
    <location>
        <begin position="239"/>
        <end position="294"/>
    </location>
</feature>
<dbReference type="PROSITE" id="PS00028">
    <property type="entry name" value="ZINC_FINGER_C2H2_1"/>
    <property type="match status" value="1"/>
</dbReference>
<keyword evidence="1" id="KW-0479">Metal-binding</keyword>
<dbReference type="GO" id="GO:0008270">
    <property type="term" value="F:zinc ion binding"/>
    <property type="evidence" value="ECO:0007669"/>
    <property type="project" value="UniProtKB-KW"/>
</dbReference>
<feature type="compositionally biased region" description="Polar residues" evidence="2">
    <location>
        <begin position="268"/>
        <end position="293"/>
    </location>
</feature>
<proteinExistence type="predicted"/>
<feature type="region of interest" description="Disordered" evidence="2">
    <location>
        <begin position="107"/>
        <end position="131"/>
    </location>
</feature>
<dbReference type="EMBL" id="JAUEPU010000005">
    <property type="protein sequence ID" value="KAK0501940.1"/>
    <property type="molecule type" value="Genomic_DNA"/>
</dbReference>
<comment type="caution">
    <text evidence="4">The sequence shown here is derived from an EMBL/GenBank/DDBJ whole genome shotgun (WGS) entry which is preliminary data.</text>
</comment>
<feature type="compositionally biased region" description="Low complexity" evidence="2">
    <location>
        <begin position="239"/>
        <end position="261"/>
    </location>
</feature>
<dbReference type="InterPro" id="IPR013087">
    <property type="entry name" value="Znf_C2H2_type"/>
</dbReference>
<organism evidence="4 5">
    <name type="scientific">Armillaria luteobubalina</name>
    <dbReference type="NCBI Taxonomy" id="153913"/>
    <lineage>
        <taxon>Eukaryota</taxon>
        <taxon>Fungi</taxon>
        <taxon>Dikarya</taxon>
        <taxon>Basidiomycota</taxon>
        <taxon>Agaricomycotina</taxon>
        <taxon>Agaricomycetes</taxon>
        <taxon>Agaricomycetidae</taxon>
        <taxon>Agaricales</taxon>
        <taxon>Marasmiineae</taxon>
        <taxon>Physalacriaceae</taxon>
        <taxon>Armillaria</taxon>
    </lineage>
</organism>
<dbReference type="Proteomes" id="UP001175228">
    <property type="component" value="Unassembled WGS sequence"/>
</dbReference>
<sequence>MVYDQDSALEKAQLRVYFHLRLSSFKAFLQLVSVKESPPRRFLVDMARRGPPNPPLKFRCDAKRCEWSFKTECDLHRHQLTHLEGAALEERPFVFIADPVAFAQHHTEAHNGPQPTPLPQTSPTPTPASSSLVISQSIIPESITSVPLETLPLTWPTPITQRHPPSFIVRAILPLPESLDLAALHPPYGNDWDVVPDEDLDAQSSDVPTLRDFLWETCGIELIPVQWAHHPIHRHLSALPTSSTESEPTSSGSSSSSLSATVFPPPISESTTSATTLQSLGSLSTPNPTNNTHYGRLQFISRNAVTKWPDSQVLPTP</sequence>
<keyword evidence="5" id="KW-1185">Reference proteome</keyword>
<evidence type="ECO:0000256" key="1">
    <source>
        <dbReference type="PROSITE-ProRule" id="PRU00042"/>
    </source>
</evidence>
<feature type="compositionally biased region" description="Pro residues" evidence="2">
    <location>
        <begin position="114"/>
        <end position="126"/>
    </location>
</feature>